<dbReference type="InterPro" id="IPR037217">
    <property type="entry name" value="Trp/Indoleamine_2_3_dOase-like"/>
</dbReference>
<comment type="similarity">
    <text evidence="1">Belongs to the indoleamine 2,3-dioxygenase family.</text>
</comment>
<keyword evidence="2 4" id="KW-0479">Metal-binding</keyword>
<keyword evidence="4" id="KW-0349">Heme</keyword>
<dbReference type="GO" id="GO:0034354">
    <property type="term" value="P:'de novo' NAD+ biosynthetic process from L-tryptophan"/>
    <property type="evidence" value="ECO:0007669"/>
    <property type="project" value="TreeGrafter"/>
</dbReference>
<evidence type="ECO:0000256" key="4">
    <source>
        <dbReference type="PIRSR" id="PIRSR600898-1"/>
    </source>
</evidence>
<dbReference type="Proteomes" id="UP001221757">
    <property type="component" value="Unassembled WGS sequence"/>
</dbReference>
<evidence type="ECO:0008006" key="7">
    <source>
        <dbReference type="Google" id="ProtNLM"/>
    </source>
</evidence>
<keyword evidence="6" id="KW-1185">Reference proteome</keyword>
<reference evidence="5" key="1">
    <citation type="submission" date="2023-03" db="EMBL/GenBank/DDBJ databases">
        <title>Massive genome expansion in bonnet fungi (Mycena s.s.) driven by repeated elements and novel gene families across ecological guilds.</title>
        <authorList>
            <consortium name="Lawrence Berkeley National Laboratory"/>
            <person name="Harder C.B."/>
            <person name="Miyauchi S."/>
            <person name="Viragh M."/>
            <person name="Kuo A."/>
            <person name="Thoen E."/>
            <person name="Andreopoulos B."/>
            <person name="Lu D."/>
            <person name="Skrede I."/>
            <person name="Drula E."/>
            <person name="Henrissat B."/>
            <person name="Morin E."/>
            <person name="Kohler A."/>
            <person name="Barry K."/>
            <person name="LaButti K."/>
            <person name="Morin E."/>
            <person name="Salamov A."/>
            <person name="Lipzen A."/>
            <person name="Mereny Z."/>
            <person name="Hegedus B."/>
            <person name="Baldrian P."/>
            <person name="Stursova M."/>
            <person name="Weitz H."/>
            <person name="Taylor A."/>
            <person name="Grigoriev I.V."/>
            <person name="Nagy L.G."/>
            <person name="Martin F."/>
            <person name="Kauserud H."/>
        </authorList>
    </citation>
    <scope>NUCLEOTIDE SEQUENCE</scope>
    <source>
        <strain evidence="5">CBHHK067</strain>
    </source>
</reference>
<dbReference type="EMBL" id="JARKIE010000094">
    <property type="protein sequence ID" value="KAJ7686649.1"/>
    <property type="molecule type" value="Genomic_DNA"/>
</dbReference>
<dbReference type="GO" id="GO:0005737">
    <property type="term" value="C:cytoplasm"/>
    <property type="evidence" value="ECO:0007669"/>
    <property type="project" value="TreeGrafter"/>
</dbReference>
<evidence type="ECO:0000313" key="6">
    <source>
        <dbReference type="Proteomes" id="UP001221757"/>
    </source>
</evidence>
<dbReference type="InterPro" id="IPR000898">
    <property type="entry name" value="Indolamine_dOase"/>
</dbReference>
<dbReference type="GO" id="GO:0019441">
    <property type="term" value="P:L-tryptophan catabolic process to kynurenine"/>
    <property type="evidence" value="ECO:0007669"/>
    <property type="project" value="InterPro"/>
</dbReference>
<dbReference type="Pfam" id="PF01231">
    <property type="entry name" value="IDO"/>
    <property type="match status" value="1"/>
</dbReference>
<gene>
    <name evidence="5" type="ORF">B0H17DRAFT_940211</name>
</gene>
<dbReference type="PANTHER" id="PTHR28657:SF11">
    <property type="entry name" value="INDOLEAMINE 2,3-DIOXYGENASE"/>
    <property type="match status" value="1"/>
</dbReference>
<sequence length="426" mass="49013">MFPWIFTTWSPSIAPGPSTDVLEDLDHPTLNCLRDLIKIGGGGNWPPKATYEDSWHLSLKAYSSVFRAMETLLPVEEPSLDHSRNREIIDSFRARMRSELDRHIDIQEVESALGRWQHEQDCSTQSAWLGFFACISFLRHAYRWGVTPIVSEAQNETVVAFPHQLDAPWKAIQQHFGIDSPSGCMTSICYSNMATVDRLQYTVTVGMPEVHRSTEFWNTKLVCEMEGKMLPAYRLFSQAIALMDSERLDDVREALKSANEILKMALKYFFATMVNSNMSHAVWMAYVQGFQGWALDGIDGISGGQSLMFRTLDSFLGIRPWPTPESECRHIPAIQRRWLHCLRDYDIRAVAIERGYDEVTAELDSLVKQLRLWRMGHMRRMQPYESVYRPERLHMTAGISVVHASNEDHMIEHLKKELSRRLAQTV</sequence>
<evidence type="ECO:0000256" key="3">
    <source>
        <dbReference type="ARBA" id="ARBA00023004"/>
    </source>
</evidence>
<proteinExistence type="inferred from homology"/>
<accession>A0AAD7DDA8</accession>
<dbReference type="GO" id="GO:0033754">
    <property type="term" value="F:indoleamine 2,3-dioxygenase activity"/>
    <property type="evidence" value="ECO:0007669"/>
    <property type="project" value="TreeGrafter"/>
</dbReference>
<evidence type="ECO:0000256" key="2">
    <source>
        <dbReference type="ARBA" id="ARBA00022723"/>
    </source>
</evidence>
<dbReference type="SUPFAM" id="SSF140959">
    <property type="entry name" value="Indolic compounds 2,3-dioxygenase-like"/>
    <property type="match status" value="1"/>
</dbReference>
<organism evidence="5 6">
    <name type="scientific">Mycena rosella</name>
    <name type="common">Pink bonnet</name>
    <name type="synonym">Agaricus rosellus</name>
    <dbReference type="NCBI Taxonomy" id="1033263"/>
    <lineage>
        <taxon>Eukaryota</taxon>
        <taxon>Fungi</taxon>
        <taxon>Dikarya</taxon>
        <taxon>Basidiomycota</taxon>
        <taxon>Agaricomycotina</taxon>
        <taxon>Agaricomycetes</taxon>
        <taxon>Agaricomycetidae</taxon>
        <taxon>Agaricales</taxon>
        <taxon>Marasmiineae</taxon>
        <taxon>Mycenaceae</taxon>
        <taxon>Mycena</taxon>
    </lineage>
</organism>
<name>A0AAD7DDA8_MYCRO</name>
<keyword evidence="3 4" id="KW-0408">Iron</keyword>
<evidence type="ECO:0000256" key="1">
    <source>
        <dbReference type="ARBA" id="ARBA00007119"/>
    </source>
</evidence>
<dbReference type="GO" id="GO:0020037">
    <property type="term" value="F:heme binding"/>
    <property type="evidence" value="ECO:0007669"/>
    <property type="project" value="InterPro"/>
</dbReference>
<feature type="binding site" description="proximal binding residue" evidence="4">
    <location>
        <position position="377"/>
    </location>
    <ligand>
        <name>heme b</name>
        <dbReference type="ChEBI" id="CHEBI:60344"/>
    </ligand>
    <ligandPart>
        <name>Fe</name>
        <dbReference type="ChEBI" id="CHEBI:18248"/>
    </ligandPart>
</feature>
<dbReference type="PANTHER" id="PTHR28657">
    <property type="entry name" value="INDOLEAMINE 2,3-DIOXYGENASE"/>
    <property type="match status" value="1"/>
</dbReference>
<evidence type="ECO:0000313" key="5">
    <source>
        <dbReference type="EMBL" id="KAJ7686649.1"/>
    </source>
</evidence>
<dbReference type="Gene3D" id="1.20.58.480">
    <property type="match status" value="1"/>
</dbReference>
<protein>
    <recommendedName>
        <fullName evidence="7">Indoleamine 2,3-dioxygenase</fullName>
    </recommendedName>
</protein>
<dbReference type="AlphaFoldDB" id="A0AAD7DDA8"/>
<dbReference type="GO" id="GO:0046872">
    <property type="term" value="F:metal ion binding"/>
    <property type="evidence" value="ECO:0007669"/>
    <property type="project" value="UniProtKB-KW"/>
</dbReference>
<comment type="caution">
    <text evidence="5">The sequence shown here is derived from an EMBL/GenBank/DDBJ whole genome shotgun (WGS) entry which is preliminary data.</text>
</comment>